<evidence type="ECO:0000313" key="2">
    <source>
        <dbReference type="Proteomes" id="UP000035760"/>
    </source>
</evidence>
<dbReference type="STRING" id="1400863.BN873_720030"/>
<dbReference type="PIRSF" id="PIRSF015283">
    <property type="entry name" value="Regulatory_RpfE"/>
    <property type="match status" value="1"/>
</dbReference>
<protein>
    <submittedName>
        <fullName evidence="1">Regulatory protein</fullName>
    </submittedName>
</protein>
<dbReference type="RefSeq" id="WP_048675356.1">
    <property type="nucleotide sequence ID" value="NZ_CBTJ020000083.1"/>
</dbReference>
<reference evidence="1" key="2">
    <citation type="submission" date="2014-03" db="EMBL/GenBank/DDBJ databases">
        <title>Candidatus Competibacter-lineage genomes retrieved from metagenomes reveal functional metabolic diversity.</title>
        <authorList>
            <person name="McIlroy S.J."/>
            <person name="Albertsen M."/>
            <person name="Andresen E.K."/>
            <person name="Saunders A.M."/>
            <person name="Kristiansen R."/>
            <person name="Stokholm-Bjerregaard M."/>
            <person name="Nielsen K.L."/>
            <person name="Nielsen P.H."/>
        </authorList>
    </citation>
    <scope>NUCLEOTIDE SEQUENCE</scope>
    <source>
        <strain evidence="1">Run_A_D11</strain>
    </source>
</reference>
<proteinExistence type="predicted"/>
<gene>
    <name evidence="1" type="ORF">BN873_720030</name>
</gene>
<sequence>MTATLHLVIPGLLDAGPLLRTDPAFRQLNAPALEWLLARVTATPAPVATDAVLLELFGVPPPTAGDLPVAALSRLADGGTADDRWWWRADPVHFRPDLRSVFLADARLLAIEPAEAQALAAAFNQTFAADGLQLEALRPDRWYLPFSSPPQVQTQPLTLATGRDLRTLLPDGPDKSHWHKFLTEVQMLFHTHPVNRLREEHGQPLISGIWLWGGGRLPASARAPAAGLYTDDPLCRGLARLAGAASSPVPVDANDWLAAAEGERDSLIVLETTRHDAAEGEPAVWVEHLGGLEQQWFAPCQRRLQRGQLEMLYLYPGNGRRYTVTKAARWHIWRYRKALAFYLS</sequence>
<organism evidence="1 2">
    <name type="scientific">Candidatus Competibacter denitrificans Run_A_D11</name>
    <dbReference type="NCBI Taxonomy" id="1400863"/>
    <lineage>
        <taxon>Bacteria</taxon>
        <taxon>Pseudomonadati</taxon>
        <taxon>Pseudomonadota</taxon>
        <taxon>Gammaproteobacteria</taxon>
        <taxon>Candidatus Competibacteraceae</taxon>
        <taxon>Candidatus Competibacter</taxon>
    </lineage>
</organism>
<accession>W6M7I7</accession>
<name>W6M7I7_9GAMM</name>
<dbReference type="EMBL" id="CBTJ020000083">
    <property type="protein sequence ID" value="CDI03936.1"/>
    <property type="molecule type" value="Genomic_DNA"/>
</dbReference>
<dbReference type="InterPro" id="IPR016631">
    <property type="entry name" value="Regulatory_RpfE"/>
</dbReference>
<reference evidence="1" key="1">
    <citation type="submission" date="2013-07" db="EMBL/GenBank/DDBJ databases">
        <authorList>
            <person name="McIlroy S."/>
        </authorList>
    </citation>
    <scope>NUCLEOTIDE SEQUENCE [LARGE SCALE GENOMIC DNA]</scope>
    <source>
        <strain evidence="1">Run_A_D11</strain>
    </source>
</reference>
<keyword evidence="2" id="KW-1185">Reference proteome</keyword>
<comment type="caution">
    <text evidence="1">The sequence shown here is derived from an EMBL/GenBank/DDBJ whole genome shotgun (WGS) entry which is preliminary data.</text>
</comment>
<dbReference type="AlphaFoldDB" id="W6M7I7"/>
<dbReference type="OrthoDB" id="5295974at2"/>
<dbReference type="Proteomes" id="UP000035760">
    <property type="component" value="Unassembled WGS sequence"/>
</dbReference>
<evidence type="ECO:0000313" key="1">
    <source>
        <dbReference type="EMBL" id="CDI03936.1"/>
    </source>
</evidence>